<feature type="region of interest" description="Disordered" evidence="4">
    <location>
        <begin position="285"/>
        <end position="311"/>
    </location>
</feature>
<dbReference type="Pfam" id="PF20009">
    <property type="entry name" value="GEVED"/>
    <property type="match status" value="11"/>
</dbReference>
<dbReference type="STRING" id="48467.SAMN02745166_04660"/>
<sequence>MSQRPRPSTSSHGGFRLPWFWRCFGALAVAYLMMAGAAMGQTYDFGDYNAFSSASSTRNSNLYIGATVDAENTAQTNATATGDDLNGTDDEDGVTVPASVQRGESSSLKVVVTNKRGSTSYLHAWIDWNNNGSLTDSGEQIASNVSISNGTSNSTKTLNFTVPSTATLGDVGVRVRLTSGSSPGPTGLDGSGEVEDYLMTVGTNLSIGNLVWNDANDNGLYDNGESGISNVLVELWSPGADNAIGGTSGNADTKVASTTTTNGGAYSFTGVTAGKYFVKVPTPPLSRSSSVVDGADNGDDNDNDGSQPGGSGTSAYSGVFTIAAGTEPGSSGGGNAETTIDFGFVSNVGAPFVCDNRFYIMQNWEPVPGSGNWDTSLNYIDTDQSIVPIFIFTGKKLNGLVAYGGYLYCVDQAGGHLYRINSLGTLVDMGEIEGLPNSATDGQWGGGTALTNGTMIINRYTFSNSRTTLYFIDLGSASLIGSAVSTRYASTGSYTTGNFGDIVWDPLTDKVYGYNTYDSSNLGLFEINTSTGYCTRVASSYLSTFGSLTIDANGLAYGYGSASSSTSQDTLYVFNRTDGVLNGTMTAVGTGPVVTNSDGAACPGAAPSMKIGNLVWNDVNNNGAKDSGEAGIDGVTMKLFLGGEDPTTATPAATTTTSGGGLYTFSDLSPGQYFVYIQTPPASYPLSSSVTDTADNSQDNDDNGIQTAAGQPVRSPLISLVAGTESTSDGDSDSNTDLTIDFGFRACPTVTPSGSPTAATVGSAYSFTLSATGGTSPYTWAVASGSLPAGLTLSSAGVISGTPTTPNTSGVSLTVRATDALGCSGTLTISIVVQPNTDFGDYTSFPSASSVVTTNLRIGALVDAEVSATTNSTATGDDITGSDDEDGVTVPSNFERGTSSSISVTVTNSTGSTAYLNAWVDFNRNGSLADSGEQVATNVSVATGSSNSVRTITFTVPSGASLGASAVRVRLTSVSSPGPDGADGNGEVEDHAATIGLPVNDFGDYSGFASVSNVANTNLRFGASVDTEGTATTNATATGDDITGTDDEDGVTFDSMTAGQTVTVPVIVTNLTGSTAYLNAWIDFNNDGDVLDTGEEIVTNRSIANSTNGATINVTFDVPANAVTATPVGARFRLTSAASPGSTGTGTTGEVEDYVVTILAPITDFGDWTGGGSVSNTADTRLRLGATVDAEYSATTNASATGDDLTGVDDEDGVTIPALTAGGPATLVINRTNTTGAIAYLNAWIDYNNNGVFTDAGEQVIVNTSVANGTSDASANFSITVPASAVTGTALGARFRITSQSNPGASGIGGVGEVEDYVVTIAQPTTDFGDYSSLGAASSVVVTGLRIGATVDVEYAGTTNTTATGDDITGTDDEDGVTLPSMIAGAPATIPVVVTNTTGSTAYLNVWMDFNGNGSLTDAGEQIATNVAVTTGSSNLTRNISFTVPATSLTGVNLGVRVRLTSTASAASTGAAGNGEVEDYVAMVSAPTTDFGDYSGFADASQGVSSTLRMGASVDAEYVSTLNSTATGDDLTGIDDEDGITLPALTAGAPATITASVTNSSGATGYLNAWIDYNNNGVLTDSGEQIASNISVASGTTNGTVTLNITVPVGATTGTPLGARFRLSAPLSPGPVGANAAVGEVEDYVVTIAAPTTDFGDASGLGSASSLVTNLMLGSKVDAEYAATTNAAATGDDITGIDDEDGVTMPTSIDPGASVTLPVTVTNGSGTNAYLHAWIDFNNDGALNNALVTAGGERLEAARMIPKTTRGTILLEWWLGIGGTAVSDLTSNAAYPNSPTGSEQRTSFEARTDWENNMGQRMRGWVYPPVTGQYTFWVAGDDETQLFLSTDDTPANATMIANVPGWTSSRAWTTYSQQKSVSITLQAGRAYYIEALMKEGGGGDNLAAAWEIPGTGSGPVVIDGQYLSPWSSADASVSTEQITFTVPANASPGTGRAVRFRLTNLDTTTGTGASGNGEVEDYVVTITSPVNDFGDHSGLGSASNAASNNLRLGATVDAEVSATTNATATGDDITGIDDEDGVTLPTMTDGQTLTVPVIVTNTSGSAAYLNAWIDFNNNGSLTDSGEQVISNLSVANGSSNVTLNPSVTVPTTAVTGSSLAVRFRLTAVSSPGATGALASIGEVEDYGVTIQVPTTDFGDYSGFGSASSIRDMALRFGANVDTEYAPTSNATATGDDTTGIDDEDGVTMPALMAGAPANIPVVVTNTTGATAYANVWIDYNNNGVLTDPGEQIAADVVVPTGITNAAGNLPFTVAADAVTGANLGVRFRLTSVPNPGPTGAAGIGEVEDYVVNIAVPPSDYGDWSGVADAYSTAIAGLRLGSLVDTEFTSTRNATANGDDITGADDEDGVTLPAFTAGGPATISVVVTNTTGSTAYLNAWMDFNNNGSFTDAGEQIATNTAITTGVTGLTRTLSFTVPTTAVTGTTIGLRFRLTDVSNPGSVGGAGSGEVEDYTTTIAMPITDFGDWSGAGDAWSTASNNLRLGALADTEYASTLNEAATGDDATGSDDEDGVTLPSSLNLASSGTLTAVLTNNSGSSGYLNAWVDFNGNGSFGDSGEQIITNSLISNGTNGASRGFNFSAPSNAIPGERGVRVRLTSVQNPGPTGGAGTGEVEDYLITINCPQISISPSSLTTPVIGSSYNQSFTANGGTGPYTFTVSSGSLPDGLNLSSSGVLSGIATSTTTVGFVVTATDVNGCFITQSYTVTPVCPAIPLSPSSVMNPTVGSSYSQTITASGGTAPYTFALTNGSLPPGLTLGSSTGTISGTTTQAGAVTFTLRVTDFYGCSATQNYSMTPSCPTVTLTPSSVSAGAVGTAYSQTFTASGGVAPYSYVISSGTLPAGLSLSSGGVLGGTPTAGNGSGTAFIVRATDSRGCSGTRAYSLKICPVVSLSPETLPTLTVGTSYSQTITAGDGTAPYTFSVVSGSLPNSFSLNSSTGVISGTPSNTSASTFTIRATDANSCTGTRSYTLQPVCPTLSITTSSLAIGLVGSSYSQTLAVSGGTANYTWSLASGTLPNGLSLNSGTGQITGTPAAGNGSGSSLTFRVTDQYGCSGTATLTLQICPVISLTPTSLTAPRTATAYTETVTASGGVSPYTFTLSSGSLPAGLSLSSAGVISGTPTSTASASFIIRATDANGCNGTRAYSLTPSCAVIAVSTNSVPTAYLNTSYSTTLAAGPGTTPFTWTLNSGTLPVGLSLSTAGVISGTPTALGSSTVSVRVTDANGCTATGSLSLTVKGMTLGNLVWLDNDNDGVKDAGENGVAGAVVQLFSTGTDNAIGGTGSAADTQVGSSITTTSNGLYSFTNLTPGRYYVKVTAPAGYTHASGTPATTDNNVDNNNDGTLTSGVGTVLISPVINLQPGTESITDGDTDADTNLTVDFGLWAPMAVGNMLFADINKDGWMNANEGLENVFIQIFAEGANVNTDAAVSAAITDVKGRYIITGLNPGRYFLHLAAIQFDQGGVLECYIPMGSVVAGDDDKGQDLQFTNTPAVAGASTAVFSLLPGQLPAGNAESGIEGTTDDEGMTDGLSVDANTDMTLDLGLDCLDCAGAALSERETAVLGQSLMAASPSESASPTTFASWQAANPLGGANGALDNPDGDLYPNLLEYALGTNPADGTSGAGRFRMETQSLTGTVDITVLQAGSTGQDISLTLEASSDGQQWVASRVAPERTYNQAGQLVLRYAQVDSTLFAGAAQGMIRLRVNLDADLNGTPEASATAPAWMFSRETFPVGTRTFSMPLEQPELYAGTVIGREGETSLRLSGLSGLTLTGPTVLEILEGASSGQRFTVTDIAGGLVQTAEPLPTGLAGARVAMRRLWTVEQLLPAESFVAGDAAETADRVLYYDAETNDFVPVWLSASGWVHPAKGVFVPASGQGLLVQTRSQEVTTLVVGQMPQVAASLPPKSGTRFLGLTQVMESSPALLKLTASAGYPANSDPASATRLRLLKADAGGSESGYESYYLHANGEDSAWLREGDASGLDLSQEKLLKPFRAFFLVQP</sequence>
<dbReference type="SUPFAM" id="SSF117074">
    <property type="entry name" value="Hypothetical protein PA1324"/>
    <property type="match status" value="4"/>
</dbReference>
<dbReference type="GO" id="GO:0016020">
    <property type="term" value="C:membrane"/>
    <property type="evidence" value="ECO:0007669"/>
    <property type="project" value="InterPro"/>
</dbReference>
<dbReference type="EMBL" id="FUYE01000022">
    <property type="protein sequence ID" value="SKB07238.1"/>
    <property type="molecule type" value="Genomic_DNA"/>
</dbReference>
<dbReference type="GO" id="GO:0005509">
    <property type="term" value="F:calcium ion binding"/>
    <property type="evidence" value="ECO:0007669"/>
    <property type="project" value="InterPro"/>
</dbReference>
<keyword evidence="7" id="KW-1185">Reference proteome</keyword>
<dbReference type="RefSeq" id="WP_078815779.1">
    <property type="nucleotide sequence ID" value="NZ_FUYE01000022.1"/>
</dbReference>
<evidence type="ECO:0000256" key="4">
    <source>
        <dbReference type="SAM" id="MobiDB-lite"/>
    </source>
</evidence>
<dbReference type="Gene3D" id="2.60.120.1560">
    <property type="match status" value="1"/>
</dbReference>
<dbReference type="GO" id="GO:0005576">
    <property type="term" value="C:extracellular region"/>
    <property type="evidence" value="ECO:0007669"/>
    <property type="project" value="UniProtKB-SubCell"/>
</dbReference>
<dbReference type="SUPFAM" id="SSF56988">
    <property type="entry name" value="Anthrax protective antigen"/>
    <property type="match status" value="1"/>
</dbReference>
<evidence type="ECO:0000256" key="3">
    <source>
        <dbReference type="ARBA" id="ARBA00022729"/>
    </source>
</evidence>
<evidence type="ECO:0000256" key="2">
    <source>
        <dbReference type="ARBA" id="ARBA00022525"/>
    </source>
</evidence>
<feature type="region of interest" description="Disordered" evidence="4">
    <location>
        <begin position="686"/>
        <end position="711"/>
    </location>
</feature>
<keyword evidence="3" id="KW-0732">Signal</keyword>
<dbReference type="SUPFAM" id="SSF49313">
    <property type="entry name" value="Cadherin-like"/>
    <property type="match status" value="6"/>
</dbReference>
<feature type="domain" description="PA14" evidence="5">
    <location>
        <begin position="1764"/>
        <end position="1921"/>
    </location>
</feature>
<feature type="compositionally biased region" description="Polar residues" evidence="4">
    <location>
        <begin position="686"/>
        <end position="709"/>
    </location>
</feature>
<proteinExistence type="predicted"/>
<evidence type="ECO:0000313" key="7">
    <source>
        <dbReference type="Proteomes" id="UP000190774"/>
    </source>
</evidence>
<evidence type="ECO:0000256" key="1">
    <source>
        <dbReference type="ARBA" id="ARBA00004613"/>
    </source>
</evidence>
<dbReference type="InterPro" id="IPR037524">
    <property type="entry name" value="PA14/GLEYA"/>
</dbReference>
<dbReference type="PANTHER" id="PTHR37494">
    <property type="entry name" value="HEMAGGLUTININ"/>
    <property type="match status" value="1"/>
</dbReference>
<dbReference type="PROSITE" id="PS51820">
    <property type="entry name" value="PA14"/>
    <property type="match status" value="1"/>
</dbReference>
<reference evidence="7" key="1">
    <citation type="submission" date="2017-02" db="EMBL/GenBank/DDBJ databases">
        <authorList>
            <person name="Varghese N."/>
            <person name="Submissions S."/>
        </authorList>
    </citation>
    <scope>NUCLEOTIDE SEQUENCE [LARGE SCALE GENOMIC DNA]</scope>
    <source>
        <strain evidence="7">ATCC 700200</strain>
    </source>
</reference>
<evidence type="ECO:0000313" key="6">
    <source>
        <dbReference type="EMBL" id="SKB07238.1"/>
    </source>
</evidence>
<dbReference type="Pfam" id="PF10528">
    <property type="entry name" value="GLEYA"/>
    <property type="match status" value="1"/>
</dbReference>
<keyword evidence="2" id="KW-0964">Secreted</keyword>
<dbReference type="InterPro" id="IPR015919">
    <property type="entry name" value="Cadherin-like_sf"/>
</dbReference>
<dbReference type="InterPro" id="IPR018871">
    <property type="entry name" value="GLEYA_adhesin_domain"/>
</dbReference>
<dbReference type="Pfam" id="PF17210">
    <property type="entry name" value="SdrD_B"/>
    <property type="match status" value="3"/>
</dbReference>
<dbReference type="SUPFAM" id="SSF63825">
    <property type="entry name" value="YWTD domain"/>
    <property type="match status" value="1"/>
</dbReference>
<dbReference type="Proteomes" id="UP000190774">
    <property type="component" value="Unassembled WGS sequence"/>
</dbReference>
<dbReference type="PANTHER" id="PTHR37494:SF1">
    <property type="entry name" value="STAPHYLOCOCCUS AUREUS SURFACE PROTEIN A"/>
    <property type="match status" value="1"/>
</dbReference>
<evidence type="ECO:0000259" key="5">
    <source>
        <dbReference type="PROSITE" id="PS51820"/>
    </source>
</evidence>
<protein>
    <submittedName>
        <fullName evidence="6">Putative Ig domain-containing protein</fullName>
    </submittedName>
</protein>
<dbReference type="Pfam" id="PF05345">
    <property type="entry name" value="He_PIG"/>
    <property type="match status" value="8"/>
</dbReference>
<accession>A0A1T4Z0A0</accession>
<dbReference type="Gene3D" id="2.60.40.10">
    <property type="entry name" value="Immunoglobulins"/>
    <property type="match status" value="12"/>
</dbReference>
<gene>
    <name evidence="6" type="ORF">SAMN02745166_04660</name>
</gene>
<name>A0A1T4Z0A0_9BACT</name>
<dbReference type="OrthoDB" id="173887at2"/>
<dbReference type="InterPro" id="IPR013783">
    <property type="entry name" value="Ig-like_fold"/>
</dbReference>
<organism evidence="6 7">
    <name type="scientific">Prosthecobacter debontii</name>
    <dbReference type="NCBI Taxonomy" id="48467"/>
    <lineage>
        <taxon>Bacteria</taxon>
        <taxon>Pseudomonadati</taxon>
        <taxon>Verrucomicrobiota</taxon>
        <taxon>Verrucomicrobiia</taxon>
        <taxon>Verrucomicrobiales</taxon>
        <taxon>Verrucomicrobiaceae</taxon>
        <taxon>Prosthecobacter</taxon>
    </lineage>
</organism>
<dbReference type="InterPro" id="IPR045474">
    <property type="entry name" value="GEVED"/>
</dbReference>
<dbReference type="InterPro" id="IPR033764">
    <property type="entry name" value="Sdr_B"/>
</dbReference>
<comment type="subcellular location">
    <subcellularLocation>
        <location evidence="1">Secreted</location>
    </subcellularLocation>
</comment>